<feature type="region of interest" description="Disordered" evidence="1">
    <location>
        <begin position="61"/>
        <end position="84"/>
    </location>
</feature>
<feature type="compositionally biased region" description="Polar residues" evidence="1">
    <location>
        <begin position="71"/>
        <end position="84"/>
    </location>
</feature>
<name>A0ABC9WHY7_GRUJA</name>
<keyword evidence="3" id="KW-1185">Reference proteome</keyword>
<proteinExistence type="predicted"/>
<gene>
    <name evidence="2" type="ORF">GRJ2_000974800</name>
</gene>
<evidence type="ECO:0000313" key="3">
    <source>
        <dbReference type="Proteomes" id="UP001623348"/>
    </source>
</evidence>
<accession>A0ABC9WHY7</accession>
<feature type="region of interest" description="Disordered" evidence="1">
    <location>
        <begin position="24"/>
        <end position="48"/>
    </location>
</feature>
<protein>
    <submittedName>
        <fullName evidence="2">Uncharacterized protein</fullName>
    </submittedName>
</protein>
<comment type="caution">
    <text evidence="2">The sequence shown here is derived from an EMBL/GenBank/DDBJ whole genome shotgun (WGS) entry which is preliminary data.</text>
</comment>
<dbReference type="Proteomes" id="UP001623348">
    <property type="component" value="Unassembled WGS sequence"/>
</dbReference>
<evidence type="ECO:0000256" key="1">
    <source>
        <dbReference type="SAM" id="MobiDB-lite"/>
    </source>
</evidence>
<reference evidence="2 3" key="1">
    <citation type="submission" date="2024-06" db="EMBL/GenBank/DDBJ databases">
        <title>The draft genome of Grus japonensis, version 3.</title>
        <authorList>
            <person name="Nabeshima K."/>
            <person name="Suzuki S."/>
            <person name="Onuma M."/>
        </authorList>
    </citation>
    <scope>NUCLEOTIDE SEQUENCE [LARGE SCALE GENOMIC DNA]</scope>
    <source>
        <strain evidence="2 3">451A</strain>
    </source>
</reference>
<dbReference type="AlphaFoldDB" id="A0ABC9WHY7"/>
<dbReference type="EMBL" id="BAAFJT010000002">
    <property type="protein sequence ID" value="GAB0185095.1"/>
    <property type="molecule type" value="Genomic_DNA"/>
</dbReference>
<evidence type="ECO:0000313" key="2">
    <source>
        <dbReference type="EMBL" id="GAB0185095.1"/>
    </source>
</evidence>
<organism evidence="2 3">
    <name type="scientific">Grus japonensis</name>
    <name type="common">Japanese crane</name>
    <name type="synonym">Red-crowned crane</name>
    <dbReference type="NCBI Taxonomy" id="30415"/>
    <lineage>
        <taxon>Eukaryota</taxon>
        <taxon>Metazoa</taxon>
        <taxon>Chordata</taxon>
        <taxon>Craniata</taxon>
        <taxon>Vertebrata</taxon>
        <taxon>Euteleostomi</taxon>
        <taxon>Archelosauria</taxon>
        <taxon>Archosauria</taxon>
        <taxon>Dinosauria</taxon>
        <taxon>Saurischia</taxon>
        <taxon>Theropoda</taxon>
        <taxon>Coelurosauria</taxon>
        <taxon>Aves</taxon>
        <taxon>Neognathae</taxon>
        <taxon>Neoaves</taxon>
        <taxon>Gruiformes</taxon>
        <taxon>Gruidae</taxon>
        <taxon>Grus</taxon>
    </lineage>
</organism>
<feature type="compositionally biased region" description="Basic and acidic residues" evidence="1">
    <location>
        <begin position="35"/>
        <end position="48"/>
    </location>
</feature>
<sequence>MYHHFGVANPKCHKTYLFSFVVKSPGTENPEDEEGKGNKDEPEDSSRDIIRGPWVTLYAVSPSSGDHKETTYSYPTLSDNTGYV</sequence>